<feature type="transmembrane region" description="Helical" evidence="1">
    <location>
        <begin position="95"/>
        <end position="112"/>
    </location>
</feature>
<organism evidence="2 3">
    <name type="scientific">Enemella evansiae</name>
    <dbReference type="NCBI Taxonomy" id="2016499"/>
    <lineage>
        <taxon>Bacteria</taxon>
        <taxon>Bacillati</taxon>
        <taxon>Actinomycetota</taxon>
        <taxon>Actinomycetes</taxon>
        <taxon>Propionibacteriales</taxon>
        <taxon>Propionibacteriaceae</taxon>
        <taxon>Enemella</taxon>
    </lineage>
</organism>
<dbReference type="EMBL" id="NMVO01000019">
    <property type="protein sequence ID" value="OYO07925.1"/>
    <property type="molecule type" value="Genomic_DNA"/>
</dbReference>
<dbReference type="AlphaFoldDB" id="A0A255FW81"/>
<gene>
    <name evidence="2" type="ORF">CGZ94_20925</name>
</gene>
<protein>
    <submittedName>
        <fullName evidence="2">Uncharacterized protein</fullName>
    </submittedName>
</protein>
<dbReference type="RefSeq" id="WP_094407280.1">
    <property type="nucleotide sequence ID" value="NZ_NMVN01000001.1"/>
</dbReference>
<comment type="caution">
    <text evidence="2">The sequence shown here is derived from an EMBL/GenBank/DDBJ whole genome shotgun (WGS) entry which is preliminary data.</text>
</comment>
<feature type="transmembrane region" description="Helical" evidence="1">
    <location>
        <begin position="145"/>
        <end position="167"/>
    </location>
</feature>
<dbReference type="OrthoDB" id="10009321at2"/>
<sequence>MTRIVLLRALLPASLGLAMLQATLGWPLTSQTSGIVRVVGFLVWFAAVLAAILLSQRAPDPRRARTRDWVLVVVALVLLLGGVFTLGALGAPEQALVAIGVVLLGVLVWRLGESWISSAAANAGILALGCGLSGLLLAFSPLRGWTGLIAGVAGGGVLLIQGLWSALRTRVSP</sequence>
<dbReference type="Proteomes" id="UP000215896">
    <property type="component" value="Unassembled WGS sequence"/>
</dbReference>
<evidence type="ECO:0000313" key="2">
    <source>
        <dbReference type="EMBL" id="OYO07925.1"/>
    </source>
</evidence>
<feature type="transmembrane region" description="Helical" evidence="1">
    <location>
        <begin position="68"/>
        <end position="89"/>
    </location>
</feature>
<feature type="transmembrane region" description="Helical" evidence="1">
    <location>
        <begin position="119"/>
        <end position="139"/>
    </location>
</feature>
<name>A0A255FW81_9ACTN</name>
<proteinExistence type="predicted"/>
<keyword evidence="1" id="KW-0472">Membrane</keyword>
<accession>A0A255FW81</accession>
<reference evidence="2 3" key="1">
    <citation type="submission" date="2017-07" db="EMBL/GenBank/DDBJ databases">
        <title>Draft whole genome sequences of clinical Proprionibacteriaceae strains.</title>
        <authorList>
            <person name="Bernier A.-M."/>
            <person name="Bernard K."/>
            <person name="Domingo M.-C."/>
        </authorList>
    </citation>
    <scope>NUCLEOTIDE SEQUENCE [LARGE SCALE GENOMIC DNA]</scope>
    <source>
        <strain evidence="2 3">NML 030167</strain>
    </source>
</reference>
<keyword evidence="1" id="KW-1133">Transmembrane helix</keyword>
<evidence type="ECO:0000313" key="3">
    <source>
        <dbReference type="Proteomes" id="UP000215896"/>
    </source>
</evidence>
<feature type="transmembrane region" description="Helical" evidence="1">
    <location>
        <begin position="35"/>
        <end position="56"/>
    </location>
</feature>
<evidence type="ECO:0000256" key="1">
    <source>
        <dbReference type="SAM" id="Phobius"/>
    </source>
</evidence>
<keyword evidence="1" id="KW-0812">Transmembrane</keyword>
<keyword evidence="3" id="KW-1185">Reference proteome</keyword>